<dbReference type="SUPFAM" id="SSF57667">
    <property type="entry name" value="beta-beta-alpha zinc fingers"/>
    <property type="match status" value="1"/>
</dbReference>
<gene>
    <name evidence="1" type="ORF">g.9913</name>
</gene>
<name>A0A1B6FJG6_9HEMI</name>
<protein>
    <recommendedName>
        <fullName evidence="2">C2H2-type domain-containing protein</fullName>
    </recommendedName>
</protein>
<dbReference type="AlphaFoldDB" id="A0A1B6FJG6"/>
<accession>A0A1B6FJG6</accession>
<dbReference type="EMBL" id="GECZ01019455">
    <property type="protein sequence ID" value="JAS50314.1"/>
    <property type="molecule type" value="Transcribed_RNA"/>
</dbReference>
<dbReference type="Gene3D" id="3.30.160.60">
    <property type="entry name" value="Classic Zinc Finger"/>
    <property type="match status" value="1"/>
</dbReference>
<sequence>SVGVPSEVHQCESCGLSFKSAARLETHVCGSSAATNRCLTCNKAFRSEARLEFHQRYISASPVDCHLNQLRDWRLMSVAPLLLQTDVLLAIRRSVPRLGWSSIRG</sequence>
<feature type="non-terminal residue" evidence="1">
    <location>
        <position position="105"/>
    </location>
</feature>
<reference evidence="1" key="1">
    <citation type="submission" date="2015-11" db="EMBL/GenBank/DDBJ databases">
        <title>De novo transcriptome assembly of four potential Pierce s Disease insect vectors from Arizona vineyards.</title>
        <authorList>
            <person name="Tassone E.E."/>
        </authorList>
    </citation>
    <scope>NUCLEOTIDE SEQUENCE</scope>
</reference>
<evidence type="ECO:0008006" key="2">
    <source>
        <dbReference type="Google" id="ProtNLM"/>
    </source>
</evidence>
<evidence type="ECO:0000313" key="1">
    <source>
        <dbReference type="EMBL" id="JAS50314.1"/>
    </source>
</evidence>
<organism evidence="1">
    <name type="scientific">Cuerna arida</name>
    <dbReference type="NCBI Taxonomy" id="1464854"/>
    <lineage>
        <taxon>Eukaryota</taxon>
        <taxon>Metazoa</taxon>
        <taxon>Ecdysozoa</taxon>
        <taxon>Arthropoda</taxon>
        <taxon>Hexapoda</taxon>
        <taxon>Insecta</taxon>
        <taxon>Pterygota</taxon>
        <taxon>Neoptera</taxon>
        <taxon>Paraneoptera</taxon>
        <taxon>Hemiptera</taxon>
        <taxon>Auchenorrhyncha</taxon>
        <taxon>Membracoidea</taxon>
        <taxon>Cicadellidae</taxon>
        <taxon>Cicadellinae</taxon>
        <taxon>Proconiini</taxon>
        <taxon>Cuerna</taxon>
    </lineage>
</organism>
<proteinExistence type="predicted"/>
<feature type="non-terminal residue" evidence="1">
    <location>
        <position position="1"/>
    </location>
</feature>
<dbReference type="InterPro" id="IPR036236">
    <property type="entry name" value="Znf_C2H2_sf"/>
</dbReference>